<dbReference type="NCBIfam" id="TIGR00589">
    <property type="entry name" value="ogt"/>
    <property type="match status" value="1"/>
</dbReference>
<name>A0A0P0RHJ3_9BURK</name>
<dbReference type="GO" id="GO:0006307">
    <property type="term" value="P:DNA alkylation repair"/>
    <property type="evidence" value="ECO:0007669"/>
    <property type="project" value="UniProtKB-UniRule"/>
</dbReference>
<dbReference type="InterPro" id="IPR014048">
    <property type="entry name" value="MethylDNA_cys_MeTrfase_DNA-bd"/>
</dbReference>
<evidence type="ECO:0000256" key="2">
    <source>
        <dbReference type="ARBA" id="ARBA00008711"/>
    </source>
</evidence>
<comment type="function">
    <text evidence="9">Involved in the cellular defense against the biological effects of O6-methylguanine (O6-MeG) and O4-methylthymine (O4-MeT) in DNA. Repairs the methylated nucleobase in DNA by stoichiometrically transferring the methyl group to a cysteine residue in the enzyme. This is a suicide reaction: the enzyme is irreversibly inactivated.</text>
</comment>
<dbReference type="InterPro" id="IPR001497">
    <property type="entry name" value="MethylDNA_cys_MeTrfase_AS"/>
</dbReference>
<accession>A0A0P0RHJ3</accession>
<keyword evidence="5 9" id="KW-0808">Transferase</keyword>
<dbReference type="SUPFAM" id="SSF53155">
    <property type="entry name" value="Methylated DNA-protein cysteine methyltransferase domain"/>
    <property type="match status" value="1"/>
</dbReference>
<evidence type="ECO:0000256" key="3">
    <source>
        <dbReference type="ARBA" id="ARBA00022490"/>
    </source>
</evidence>
<dbReference type="GO" id="GO:0032259">
    <property type="term" value="P:methylation"/>
    <property type="evidence" value="ECO:0007669"/>
    <property type="project" value="UniProtKB-KW"/>
</dbReference>
<dbReference type="Proteomes" id="UP000019146">
    <property type="component" value="Chromosome 2"/>
</dbReference>
<evidence type="ECO:0000313" key="13">
    <source>
        <dbReference type="Proteomes" id="UP000019146"/>
    </source>
</evidence>
<dbReference type="Pfam" id="PF02870">
    <property type="entry name" value="Methyltransf_1N"/>
    <property type="match status" value="1"/>
</dbReference>
<proteinExistence type="inferred from homology"/>
<dbReference type="InterPro" id="IPR036631">
    <property type="entry name" value="MGMT_N_sf"/>
</dbReference>
<dbReference type="EMBL" id="CP012747">
    <property type="protein sequence ID" value="ALL68028.1"/>
    <property type="molecule type" value="Genomic_DNA"/>
</dbReference>
<dbReference type="CDD" id="cd06445">
    <property type="entry name" value="ATase"/>
    <property type="match status" value="1"/>
</dbReference>
<reference evidence="12 13" key="1">
    <citation type="journal article" date="2014" name="Genome Announc.">
        <title>Draft Genome Sequence of the Haloacid-Degrading Burkholderia caribensis Strain MBA4.</title>
        <authorList>
            <person name="Pan Y."/>
            <person name="Kong K.F."/>
            <person name="Tsang J.S."/>
        </authorList>
    </citation>
    <scope>NUCLEOTIDE SEQUENCE [LARGE SCALE GENOMIC DNA]</scope>
    <source>
        <strain evidence="12 13">MBA4</strain>
    </source>
</reference>
<dbReference type="PROSITE" id="PS00374">
    <property type="entry name" value="MGMT"/>
    <property type="match status" value="1"/>
</dbReference>
<dbReference type="AlphaFoldDB" id="A0A0P0RHJ3"/>
<feature type="domain" description="Methylguanine DNA methyltransferase ribonuclease-like" evidence="11">
    <location>
        <begin position="12"/>
        <end position="78"/>
    </location>
</feature>
<dbReference type="InterPro" id="IPR036388">
    <property type="entry name" value="WH-like_DNA-bd_sf"/>
</dbReference>
<dbReference type="HAMAP" id="MF_00772">
    <property type="entry name" value="OGT"/>
    <property type="match status" value="1"/>
</dbReference>
<protein>
    <recommendedName>
        <fullName evidence="9">Methylated-DNA--protein-cysteine methyltransferase</fullName>
        <ecNumber evidence="9">2.1.1.63</ecNumber>
    </recommendedName>
    <alternativeName>
        <fullName evidence="9">6-O-methylguanine-DNA methyltransferase</fullName>
        <shortName evidence="9">MGMT</shortName>
    </alternativeName>
    <alternativeName>
        <fullName evidence="9">O-6-methylguanine-DNA-alkyltransferase</fullName>
    </alternativeName>
</protein>
<evidence type="ECO:0000256" key="6">
    <source>
        <dbReference type="ARBA" id="ARBA00022763"/>
    </source>
</evidence>
<dbReference type="InterPro" id="IPR023546">
    <property type="entry name" value="MGMT"/>
</dbReference>
<dbReference type="Gene3D" id="1.10.10.10">
    <property type="entry name" value="Winged helix-like DNA-binding domain superfamily/Winged helix DNA-binding domain"/>
    <property type="match status" value="1"/>
</dbReference>
<dbReference type="PANTHER" id="PTHR10815">
    <property type="entry name" value="METHYLATED-DNA--PROTEIN-CYSTEINE METHYLTRANSFERASE"/>
    <property type="match status" value="1"/>
</dbReference>
<evidence type="ECO:0000256" key="9">
    <source>
        <dbReference type="HAMAP-Rule" id="MF_00772"/>
    </source>
</evidence>
<organism evidence="12 13">
    <name type="scientific">Paraburkholderia caribensis MBA4</name>
    <dbReference type="NCBI Taxonomy" id="1323664"/>
    <lineage>
        <taxon>Bacteria</taxon>
        <taxon>Pseudomonadati</taxon>
        <taxon>Pseudomonadota</taxon>
        <taxon>Betaproteobacteria</taxon>
        <taxon>Burkholderiales</taxon>
        <taxon>Burkholderiaceae</taxon>
        <taxon>Paraburkholderia</taxon>
    </lineage>
</organism>
<comment type="catalytic activity">
    <reaction evidence="8 9">
        <text>a 6-O-methyl-2'-deoxyguanosine in DNA + L-cysteinyl-[protein] = S-methyl-L-cysteinyl-[protein] + a 2'-deoxyguanosine in DNA</text>
        <dbReference type="Rhea" id="RHEA:24000"/>
        <dbReference type="Rhea" id="RHEA-COMP:10131"/>
        <dbReference type="Rhea" id="RHEA-COMP:10132"/>
        <dbReference type="Rhea" id="RHEA-COMP:11367"/>
        <dbReference type="Rhea" id="RHEA-COMP:11368"/>
        <dbReference type="ChEBI" id="CHEBI:29950"/>
        <dbReference type="ChEBI" id="CHEBI:82612"/>
        <dbReference type="ChEBI" id="CHEBI:85445"/>
        <dbReference type="ChEBI" id="CHEBI:85448"/>
        <dbReference type="EC" id="2.1.1.63"/>
    </reaction>
</comment>
<sequence>MQEDVMKQCMSMPSPLGEMLLRAEDDALTGVYFVGQKYFPAADSALAAAHASRVLHQAREQLDEYFAGERDAFTVPLRMLGSAFQRDVWDQLVQIPYGETASYGSIARRLGLPLSASRAVGAANGRNPVSIIVPCHRVISSAGDLTGYAGGLHRKEALLTLERPMSKAPQQLELLAFG</sequence>
<feature type="active site" description="Nucleophile; methyl group acceptor" evidence="9">
    <location>
        <position position="135"/>
    </location>
</feature>
<comment type="miscellaneous">
    <text evidence="9">This enzyme catalyzes only one turnover and therefore is not strictly catalytic. According to one definition, an enzyme is a biocatalyst that acts repeatedly and over many reaction cycles.</text>
</comment>
<dbReference type="PANTHER" id="PTHR10815:SF5">
    <property type="entry name" value="METHYLATED-DNA--PROTEIN-CYSTEINE METHYLTRANSFERASE"/>
    <property type="match status" value="1"/>
</dbReference>
<comment type="subcellular location">
    <subcellularLocation>
        <location evidence="9">Cytoplasm</location>
    </subcellularLocation>
</comment>
<gene>
    <name evidence="12" type="ORF">K788_0000860</name>
</gene>
<comment type="similarity">
    <text evidence="2 9">Belongs to the MGMT family.</text>
</comment>
<evidence type="ECO:0000313" key="12">
    <source>
        <dbReference type="EMBL" id="ALL68028.1"/>
    </source>
</evidence>
<feature type="domain" description="Methylated-DNA-[protein]-cysteine S-methyltransferase DNA binding" evidence="10">
    <location>
        <begin position="83"/>
        <end position="163"/>
    </location>
</feature>
<dbReference type="EC" id="2.1.1.63" evidence="9"/>
<keyword evidence="6 9" id="KW-0227">DNA damage</keyword>
<evidence type="ECO:0000256" key="5">
    <source>
        <dbReference type="ARBA" id="ARBA00022679"/>
    </source>
</evidence>
<dbReference type="GO" id="GO:0003908">
    <property type="term" value="F:methylated-DNA-[protein]-cysteine S-methyltransferase activity"/>
    <property type="evidence" value="ECO:0007669"/>
    <property type="project" value="UniProtKB-UniRule"/>
</dbReference>
<dbReference type="GO" id="GO:0005737">
    <property type="term" value="C:cytoplasm"/>
    <property type="evidence" value="ECO:0007669"/>
    <property type="project" value="UniProtKB-SubCell"/>
</dbReference>
<dbReference type="InterPro" id="IPR008332">
    <property type="entry name" value="MethylG_MeTrfase_N"/>
</dbReference>
<dbReference type="Gene3D" id="3.30.160.70">
    <property type="entry name" value="Methylated DNA-protein cysteine methyltransferase domain"/>
    <property type="match status" value="1"/>
</dbReference>
<dbReference type="KEGG" id="bcai:K788_0000860"/>
<evidence type="ECO:0000256" key="8">
    <source>
        <dbReference type="ARBA" id="ARBA00049348"/>
    </source>
</evidence>
<evidence type="ECO:0000256" key="1">
    <source>
        <dbReference type="ARBA" id="ARBA00001286"/>
    </source>
</evidence>
<keyword evidence="3 9" id="KW-0963">Cytoplasm</keyword>
<evidence type="ECO:0000259" key="11">
    <source>
        <dbReference type="Pfam" id="PF02870"/>
    </source>
</evidence>
<keyword evidence="4 9" id="KW-0489">Methyltransferase</keyword>
<keyword evidence="7 9" id="KW-0234">DNA repair</keyword>
<dbReference type="InterPro" id="IPR036217">
    <property type="entry name" value="MethylDNA_cys_MeTrfase_DNAb"/>
</dbReference>
<comment type="catalytic activity">
    <reaction evidence="1 9">
        <text>a 4-O-methyl-thymidine in DNA + L-cysteinyl-[protein] = a thymidine in DNA + S-methyl-L-cysteinyl-[protein]</text>
        <dbReference type="Rhea" id="RHEA:53428"/>
        <dbReference type="Rhea" id="RHEA-COMP:10131"/>
        <dbReference type="Rhea" id="RHEA-COMP:10132"/>
        <dbReference type="Rhea" id="RHEA-COMP:13555"/>
        <dbReference type="Rhea" id="RHEA-COMP:13556"/>
        <dbReference type="ChEBI" id="CHEBI:29950"/>
        <dbReference type="ChEBI" id="CHEBI:82612"/>
        <dbReference type="ChEBI" id="CHEBI:137386"/>
        <dbReference type="ChEBI" id="CHEBI:137387"/>
        <dbReference type="EC" id="2.1.1.63"/>
    </reaction>
</comment>
<dbReference type="FunFam" id="1.10.10.10:FF:000214">
    <property type="entry name" value="Methylated-DNA--protein-cysteine methyltransferase"/>
    <property type="match status" value="1"/>
</dbReference>
<dbReference type="SUPFAM" id="SSF46767">
    <property type="entry name" value="Methylated DNA-protein cysteine methyltransferase, C-terminal domain"/>
    <property type="match status" value="1"/>
</dbReference>
<evidence type="ECO:0000256" key="7">
    <source>
        <dbReference type="ARBA" id="ARBA00023204"/>
    </source>
</evidence>
<evidence type="ECO:0000256" key="4">
    <source>
        <dbReference type="ARBA" id="ARBA00022603"/>
    </source>
</evidence>
<dbReference type="Pfam" id="PF01035">
    <property type="entry name" value="DNA_binding_1"/>
    <property type="match status" value="1"/>
</dbReference>
<evidence type="ECO:0000259" key="10">
    <source>
        <dbReference type="Pfam" id="PF01035"/>
    </source>
</evidence>